<name>A0A518DP80_9BACT</name>
<dbReference type="Proteomes" id="UP000317648">
    <property type="component" value="Chromosome"/>
</dbReference>
<organism evidence="1 2">
    <name type="scientific">Lignipirellula cremea</name>
    <dbReference type="NCBI Taxonomy" id="2528010"/>
    <lineage>
        <taxon>Bacteria</taxon>
        <taxon>Pseudomonadati</taxon>
        <taxon>Planctomycetota</taxon>
        <taxon>Planctomycetia</taxon>
        <taxon>Pirellulales</taxon>
        <taxon>Pirellulaceae</taxon>
        <taxon>Lignipirellula</taxon>
    </lineage>
</organism>
<evidence type="ECO:0000313" key="2">
    <source>
        <dbReference type="Proteomes" id="UP000317648"/>
    </source>
</evidence>
<dbReference type="PROSITE" id="PS51257">
    <property type="entry name" value="PROKAR_LIPOPROTEIN"/>
    <property type="match status" value="1"/>
</dbReference>
<evidence type="ECO:0000313" key="1">
    <source>
        <dbReference type="EMBL" id="QDU93648.1"/>
    </source>
</evidence>
<proteinExistence type="predicted"/>
<gene>
    <name evidence="1" type="ORF">Pla8534_14280</name>
</gene>
<sequence>MEMRKPYLSKSRFLSLLRAICIVAFLSVWVGAACCRAEVPVMSVLLKVHGSTPARTLLPIVKRVDWGSITYALDDKPGIAIIFRIRSDVKIIEARKRWEESRRERAADEPSLILLEKESLDQLKADLLALGADSVSLETTHVLRTAEFSIASVEELRKQRRRVIIICHADWDAPSAGLEENLLLNKDVVSAAKESNAVVMVVNMTTPLRDEFAKYFEARRAKPFCFLIFDPGKEDPVLITKFIRPEEFIALLDADE</sequence>
<accession>A0A518DP80</accession>
<dbReference type="EMBL" id="CP036433">
    <property type="protein sequence ID" value="QDU93648.1"/>
    <property type="molecule type" value="Genomic_DNA"/>
</dbReference>
<keyword evidence="2" id="KW-1185">Reference proteome</keyword>
<protein>
    <submittedName>
        <fullName evidence="1">Uncharacterized protein</fullName>
    </submittedName>
</protein>
<dbReference type="AlphaFoldDB" id="A0A518DP80"/>
<dbReference type="SUPFAM" id="SSF52833">
    <property type="entry name" value="Thioredoxin-like"/>
    <property type="match status" value="1"/>
</dbReference>
<reference evidence="1 2" key="1">
    <citation type="submission" date="2019-02" db="EMBL/GenBank/DDBJ databases">
        <title>Deep-cultivation of Planctomycetes and their phenomic and genomic characterization uncovers novel biology.</title>
        <authorList>
            <person name="Wiegand S."/>
            <person name="Jogler M."/>
            <person name="Boedeker C."/>
            <person name="Pinto D."/>
            <person name="Vollmers J."/>
            <person name="Rivas-Marin E."/>
            <person name="Kohn T."/>
            <person name="Peeters S.H."/>
            <person name="Heuer A."/>
            <person name="Rast P."/>
            <person name="Oberbeckmann S."/>
            <person name="Bunk B."/>
            <person name="Jeske O."/>
            <person name="Meyerdierks A."/>
            <person name="Storesund J.E."/>
            <person name="Kallscheuer N."/>
            <person name="Luecker S."/>
            <person name="Lage O.M."/>
            <person name="Pohl T."/>
            <person name="Merkel B.J."/>
            <person name="Hornburger P."/>
            <person name="Mueller R.-W."/>
            <person name="Bruemmer F."/>
            <person name="Labrenz M."/>
            <person name="Spormann A.M."/>
            <person name="Op den Camp H."/>
            <person name="Overmann J."/>
            <person name="Amann R."/>
            <person name="Jetten M.S.M."/>
            <person name="Mascher T."/>
            <person name="Medema M.H."/>
            <person name="Devos D.P."/>
            <person name="Kaster A.-K."/>
            <person name="Ovreas L."/>
            <person name="Rohde M."/>
            <person name="Galperin M.Y."/>
            <person name="Jogler C."/>
        </authorList>
    </citation>
    <scope>NUCLEOTIDE SEQUENCE [LARGE SCALE GENOMIC DNA]</scope>
    <source>
        <strain evidence="1 2">Pla85_3_4</strain>
    </source>
</reference>
<dbReference type="InterPro" id="IPR036249">
    <property type="entry name" value="Thioredoxin-like_sf"/>
</dbReference>
<dbReference type="KEGG" id="lcre:Pla8534_14280"/>
<dbReference type="Gene3D" id="3.40.30.10">
    <property type="entry name" value="Glutaredoxin"/>
    <property type="match status" value="1"/>
</dbReference>